<evidence type="ECO:0000256" key="1">
    <source>
        <dbReference type="SAM" id="Phobius"/>
    </source>
</evidence>
<keyword evidence="1" id="KW-1133">Transmembrane helix</keyword>
<dbReference type="AlphaFoldDB" id="A0A6G5QNS8"/>
<name>A0A6G5QNS8_CAMRE</name>
<evidence type="ECO:0000313" key="3">
    <source>
        <dbReference type="Proteomes" id="UP000502377"/>
    </source>
</evidence>
<dbReference type="EMBL" id="CP012543">
    <property type="protein sequence ID" value="QCD47116.1"/>
    <property type="molecule type" value="Genomic_DNA"/>
</dbReference>
<dbReference type="Proteomes" id="UP000502377">
    <property type="component" value="Chromosome"/>
</dbReference>
<proteinExistence type="predicted"/>
<organism evidence="2 3">
    <name type="scientific">Campylobacter rectus</name>
    <name type="common">Wolinella recta</name>
    <dbReference type="NCBI Taxonomy" id="203"/>
    <lineage>
        <taxon>Bacteria</taxon>
        <taxon>Pseudomonadati</taxon>
        <taxon>Campylobacterota</taxon>
        <taxon>Epsilonproteobacteria</taxon>
        <taxon>Campylobacterales</taxon>
        <taxon>Campylobacteraceae</taxon>
        <taxon>Campylobacter</taxon>
    </lineage>
</organism>
<dbReference type="KEGG" id="crx:CRECT_1468"/>
<sequence>MWRDSAKFNLRVVQQPLTCSGVGEGFCVAVALAELQADGRGSAFSSSQRECVLIVANEVQLSTRRVHSTMQRKRALYFSFTTFATVASLETALLVTRRQQVAPTKKSVVRGGD</sequence>
<gene>
    <name evidence="2" type="ORF">CRECT_1468</name>
</gene>
<protein>
    <submittedName>
        <fullName evidence="2">Uncharacterized protein</fullName>
    </submittedName>
</protein>
<evidence type="ECO:0000313" key="2">
    <source>
        <dbReference type="EMBL" id="QCD47116.1"/>
    </source>
</evidence>
<keyword evidence="1" id="KW-0472">Membrane</keyword>
<accession>A0A6G5QNS8</accession>
<keyword evidence="1" id="KW-0812">Transmembrane</keyword>
<reference evidence="2 3" key="1">
    <citation type="submission" date="2016-07" db="EMBL/GenBank/DDBJ databases">
        <title>Comparative genomics of the Campylobacter concisus group.</title>
        <authorList>
            <person name="Miller W.G."/>
            <person name="Yee E."/>
            <person name="Chapman M.H."/>
            <person name="Huynh S."/>
            <person name="Bono J.L."/>
            <person name="On S.L.W."/>
            <person name="StLeger J."/>
            <person name="Foster G."/>
            <person name="Parker C.T."/>
        </authorList>
    </citation>
    <scope>NUCLEOTIDE SEQUENCE [LARGE SCALE GENOMIC DNA]</scope>
    <source>
        <strain evidence="2 3">ATCC 33238</strain>
    </source>
</reference>
<feature type="transmembrane region" description="Helical" evidence="1">
    <location>
        <begin position="75"/>
        <end position="95"/>
    </location>
</feature>